<dbReference type="Gene3D" id="2.120.10.80">
    <property type="entry name" value="Kelch-type beta propeller"/>
    <property type="match status" value="1"/>
</dbReference>
<evidence type="ECO:0000256" key="2">
    <source>
        <dbReference type="ARBA" id="ARBA00022737"/>
    </source>
</evidence>
<sequence>MLLAYHEEAGAELQSATSFSQVPYDPFRTPDHSKTPVLPNLRFLDKHPLFQRKQHTPPESLRSPSPHRSSQDTVRPSDPGREVGSSKRKYKHVPLYITRNVRNDTLRSPYPLSPVSVKSDTRRSSTLTFDLEKEEHPPEPKLPPRPRHIPIEIPAFAYPLGPDFPSTSRIVFPPTPSPSISTHSTPRHSLKITRSLEDFVAVMSRPTTSESLTSTADSNHSAFAPEQSYENRPRPNPETYLADMNSSSESSLNQAVQEAPNDVNEINRQRRADPSQASTAEPLNPGIQTPATATSATNMSGLVCNVHRCTGKEPHGRVGATTTVLGDKLYVFGGRIVSRRRPYLTADTYELDLVRRHWTKLQVTGQVPPPRYFHSVCALGDSKLICYGGMSPSPSQMSGENTQRNADPNVEMVVMSDIHVFDAPTKTWTHIGTADTPPGRYAHCAAVLPSTATFASANAPLSAILHNPPSSVPNQGTLGLAIDGTGGAEMIVVGGQDSNNKYIDAVSVFNLRSLKWTDTTSLPRSCGAYRSVVTPLVGMSPMKIGRGVEQDDHAENTNGTPERPEPTSAMLIYSNYNFLDVKLELQVRMPNGSLVEKAMRGPVSPPGLRFPNGDVLDNHFIVSGTYLTSSKHEYALWALDLRSLEWSRIDAGGGIFSQGSWNRGVLWARRNTFVILGNRKRSLVEDYNHRRINFSNMCMVELEAFGLYDNPRRIRPTSNYTSISAPILPPSVSCRTVGHGGQPLSTAAVDLGTTAMNIRDLADMDLLAIGGERIPVNSYILSRRWGPYFVKLLRETGGPFASVQSDAASSSDGGTLRSTNLNTTTASLASRNSSITITPSITTGHSVAPSNVTGMTGMSSDSGATLTAATSLDPPSAQSLPASGRPRQLYLPHTLLTLRSLVHYLYTSSLPAPGHHLCTPQILCSLLQLSRPYRIEGLQEATVERLHQILDSRNATAVFNAAAMAAGGGRGTGTAFGKEGDALLNELTDDLQGGLTISRMQARNHAQAPPAAGGEGSNNGSEVSDTSSEFSSSTTSLSNASEDSFSAGGAGANGASGGGGGARRKGGGGGGGGEEGEIWAGGMSCTVGIQKRGLRGLMEGRRIREKERGRAVGGLGSPNVNGGGGQTNGVGGSNGGGGGVGSGAANNGNGDAVGLGII</sequence>
<dbReference type="GO" id="GO:0005739">
    <property type="term" value="C:mitochondrion"/>
    <property type="evidence" value="ECO:0007669"/>
    <property type="project" value="TreeGrafter"/>
</dbReference>
<feature type="region of interest" description="Disordered" evidence="3">
    <location>
        <begin position="268"/>
        <end position="287"/>
    </location>
</feature>
<feature type="region of interest" description="Disordered" evidence="3">
    <location>
        <begin position="547"/>
        <end position="566"/>
    </location>
</feature>
<dbReference type="PANTHER" id="PTHR43503:SF2">
    <property type="entry name" value="NEGATIVE REGULATOR OF SPORULATION MDS3-RELATED"/>
    <property type="match status" value="1"/>
</dbReference>
<feature type="region of interest" description="Disordered" evidence="3">
    <location>
        <begin position="1002"/>
        <end position="1077"/>
    </location>
</feature>
<evidence type="ECO:0008006" key="6">
    <source>
        <dbReference type="Google" id="ProtNLM"/>
    </source>
</evidence>
<gene>
    <name evidence="4" type="ORF">OHK93_002202</name>
</gene>
<feature type="region of interest" description="Disordered" evidence="3">
    <location>
        <begin position="1108"/>
        <end position="1150"/>
    </location>
</feature>
<keyword evidence="5" id="KW-1185">Reference proteome</keyword>
<feature type="compositionally biased region" description="Basic and acidic residues" evidence="3">
    <location>
        <begin position="130"/>
        <end position="139"/>
    </location>
</feature>
<comment type="caution">
    <text evidence="4">The sequence shown here is derived from an EMBL/GenBank/DDBJ whole genome shotgun (WGS) entry which is preliminary data.</text>
</comment>
<name>A0AA43U057_9LECA</name>
<dbReference type="EMBL" id="JAPUFD010000013">
    <property type="protein sequence ID" value="MDI1490997.1"/>
    <property type="molecule type" value="Genomic_DNA"/>
</dbReference>
<evidence type="ECO:0000313" key="4">
    <source>
        <dbReference type="EMBL" id="MDI1490997.1"/>
    </source>
</evidence>
<feature type="compositionally biased region" description="Polar residues" evidence="3">
    <location>
        <begin position="244"/>
        <end position="256"/>
    </location>
</feature>
<evidence type="ECO:0000256" key="3">
    <source>
        <dbReference type="SAM" id="MobiDB-lite"/>
    </source>
</evidence>
<dbReference type="SUPFAM" id="SSF117281">
    <property type="entry name" value="Kelch motif"/>
    <property type="match status" value="1"/>
</dbReference>
<dbReference type="AlphaFoldDB" id="A0AA43U057"/>
<dbReference type="GO" id="GO:0045454">
    <property type="term" value="P:cell redox homeostasis"/>
    <property type="evidence" value="ECO:0007669"/>
    <property type="project" value="TreeGrafter"/>
</dbReference>
<feature type="region of interest" description="Disordered" evidence="3">
    <location>
        <begin position="1"/>
        <end position="39"/>
    </location>
</feature>
<evidence type="ECO:0000313" key="5">
    <source>
        <dbReference type="Proteomes" id="UP001161017"/>
    </source>
</evidence>
<accession>A0AA43U057</accession>
<feature type="compositionally biased region" description="Polar residues" evidence="3">
    <location>
        <begin position="62"/>
        <end position="74"/>
    </location>
</feature>
<feature type="compositionally biased region" description="Polar residues" evidence="3">
    <location>
        <begin position="275"/>
        <end position="287"/>
    </location>
</feature>
<feature type="compositionally biased region" description="Polar residues" evidence="3">
    <location>
        <begin position="844"/>
        <end position="870"/>
    </location>
</feature>
<keyword evidence="2" id="KW-0677">Repeat</keyword>
<dbReference type="Gene3D" id="3.30.710.10">
    <property type="entry name" value="Potassium Channel Kv1.1, Chain A"/>
    <property type="match status" value="1"/>
</dbReference>
<protein>
    <recommendedName>
        <fullName evidence="6">BTB domain-containing protein</fullName>
    </recommendedName>
</protein>
<feature type="region of interest" description="Disordered" evidence="3">
    <location>
        <begin position="839"/>
        <end position="885"/>
    </location>
</feature>
<dbReference type="InterPro" id="IPR015915">
    <property type="entry name" value="Kelch-typ_b-propeller"/>
</dbReference>
<dbReference type="Proteomes" id="UP001161017">
    <property type="component" value="Unassembled WGS sequence"/>
</dbReference>
<feature type="region of interest" description="Disordered" evidence="3">
    <location>
        <begin position="207"/>
        <end position="263"/>
    </location>
</feature>
<dbReference type="InterPro" id="IPR011333">
    <property type="entry name" value="SKP1/BTB/POZ_sf"/>
</dbReference>
<feature type="compositionally biased region" description="Gly residues" evidence="3">
    <location>
        <begin position="1048"/>
        <end position="1073"/>
    </location>
</feature>
<dbReference type="Pfam" id="PF24681">
    <property type="entry name" value="Kelch_KLHDC2_KLHL20_DRC7"/>
    <property type="match status" value="1"/>
</dbReference>
<feature type="compositionally biased region" description="Polar residues" evidence="3">
    <location>
        <begin position="207"/>
        <end position="221"/>
    </location>
</feature>
<feature type="region of interest" description="Disordered" evidence="3">
    <location>
        <begin position="106"/>
        <end position="146"/>
    </location>
</feature>
<proteinExistence type="predicted"/>
<dbReference type="GO" id="GO:0005829">
    <property type="term" value="C:cytosol"/>
    <property type="evidence" value="ECO:0007669"/>
    <property type="project" value="TreeGrafter"/>
</dbReference>
<organism evidence="4 5">
    <name type="scientific">Ramalina farinacea</name>
    <dbReference type="NCBI Taxonomy" id="258253"/>
    <lineage>
        <taxon>Eukaryota</taxon>
        <taxon>Fungi</taxon>
        <taxon>Dikarya</taxon>
        <taxon>Ascomycota</taxon>
        <taxon>Pezizomycotina</taxon>
        <taxon>Lecanoromycetes</taxon>
        <taxon>OSLEUM clade</taxon>
        <taxon>Lecanoromycetidae</taxon>
        <taxon>Lecanorales</taxon>
        <taxon>Lecanorineae</taxon>
        <taxon>Ramalinaceae</taxon>
        <taxon>Ramalina</taxon>
    </lineage>
</organism>
<feature type="compositionally biased region" description="Gly residues" evidence="3">
    <location>
        <begin position="1111"/>
        <end position="1142"/>
    </location>
</feature>
<reference evidence="4" key="1">
    <citation type="journal article" date="2023" name="Genome Biol. Evol.">
        <title>First Whole Genome Sequence and Flow Cytometry Genome Size Data for the Lichen-Forming Fungus Ramalina farinacea (Ascomycota).</title>
        <authorList>
            <person name="Llewellyn T."/>
            <person name="Mian S."/>
            <person name="Hill R."/>
            <person name="Leitch I.J."/>
            <person name="Gaya E."/>
        </authorList>
    </citation>
    <scope>NUCLEOTIDE SEQUENCE</scope>
    <source>
        <strain evidence="4">LIQ254RAFAR</strain>
    </source>
</reference>
<feature type="compositionally biased region" description="Low complexity" evidence="3">
    <location>
        <begin position="1018"/>
        <end position="1044"/>
    </location>
</feature>
<evidence type="ECO:0000256" key="1">
    <source>
        <dbReference type="ARBA" id="ARBA00022441"/>
    </source>
</evidence>
<feature type="region of interest" description="Disordered" evidence="3">
    <location>
        <begin position="54"/>
        <end position="91"/>
    </location>
</feature>
<keyword evidence="1" id="KW-0880">Kelch repeat</keyword>
<dbReference type="PANTHER" id="PTHR43503">
    <property type="entry name" value="MCG48959-RELATED"/>
    <property type="match status" value="1"/>
</dbReference>